<proteinExistence type="predicted"/>
<feature type="region of interest" description="Disordered" evidence="1">
    <location>
        <begin position="129"/>
        <end position="150"/>
    </location>
</feature>
<gene>
    <name evidence="2" type="ORF">MCOR_50342</name>
</gene>
<keyword evidence="3" id="KW-1185">Reference proteome</keyword>
<dbReference type="GO" id="GO:0008270">
    <property type="term" value="F:zinc ion binding"/>
    <property type="evidence" value="ECO:0007669"/>
    <property type="project" value="InterPro"/>
</dbReference>
<dbReference type="Gene3D" id="4.10.60.10">
    <property type="entry name" value="Zinc finger, CCHC-type"/>
    <property type="match status" value="1"/>
</dbReference>
<evidence type="ECO:0000313" key="2">
    <source>
        <dbReference type="EMBL" id="CAC5417864.1"/>
    </source>
</evidence>
<accession>A0A6J8EB29</accession>
<dbReference type="AlphaFoldDB" id="A0A6J8EB29"/>
<reference evidence="2 3" key="1">
    <citation type="submission" date="2020-06" db="EMBL/GenBank/DDBJ databases">
        <authorList>
            <person name="Li R."/>
            <person name="Bekaert M."/>
        </authorList>
    </citation>
    <scope>NUCLEOTIDE SEQUENCE [LARGE SCALE GENOMIC DNA]</scope>
    <source>
        <strain evidence="3">wild</strain>
    </source>
</reference>
<dbReference type="InterPro" id="IPR036875">
    <property type="entry name" value="Znf_CCHC_sf"/>
</dbReference>
<sequence length="182" mass="21172">MESSGGEESPPLRQYDTDITDRDTVIKIADITLNHFKQIKRAAKRDDYSKVGDICHDIKEKIHKRNKCIKIGDKSPVGWDTVKEYLSDELASDSDDEKKIRSAETRTLRTKKHKEQERVKRWEWGYSSTRTASEDRQSTSTYSPYQYDKPVGPKPTDICFRCNIQGHWRLDCTKNNKPTLCN</sequence>
<protein>
    <recommendedName>
        <fullName evidence="4">CCHC-type domain-containing protein</fullName>
    </recommendedName>
</protein>
<dbReference type="Proteomes" id="UP000507470">
    <property type="component" value="Unassembled WGS sequence"/>
</dbReference>
<feature type="region of interest" description="Disordered" evidence="1">
    <location>
        <begin position="90"/>
        <end position="114"/>
    </location>
</feature>
<evidence type="ECO:0000256" key="1">
    <source>
        <dbReference type="SAM" id="MobiDB-lite"/>
    </source>
</evidence>
<dbReference type="SUPFAM" id="SSF57756">
    <property type="entry name" value="Retrovirus zinc finger-like domains"/>
    <property type="match status" value="1"/>
</dbReference>
<name>A0A6J8EB29_MYTCO</name>
<dbReference type="OrthoDB" id="10068488at2759"/>
<evidence type="ECO:0008006" key="4">
    <source>
        <dbReference type="Google" id="ProtNLM"/>
    </source>
</evidence>
<feature type="compositionally biased region" description="Basic and acidic residues" evidence="1">
    <location>
        <begin position="96"/>
        <end position="107"/>
    </location>
</feature>
<organism evidence="2 3">
    <name type="scientific">Mytilus coruscus</name>
    <name type="common">Sea mussel</name>
    <dbReference type="NCBI Taxonomy" id="42192"/>
    <lineage>
        <taxon>Eukaryota</taxon>
        <taxon>Metazoa</taxon>
        <taxon>Spiralia</taxon>
        <taxon>Lophotrochozoa</taxon>
        <taxon>Mollusca</taxon>
        <taxon>Bivalvia</taxon>
        <taxon>Autobranchia</taxon>
        <taxon>Pteriomorphia</taxon>
        <taxon>Mytilida</taxon>
        <taxon>Mytiloidea</taxon>
        <taxon>Mytilidae</taxon>
        <taxon>Mytilinae</taxon>
        <taxon>Mytilus</taxon>
    </lineage>
</organism>
<dbReference type="GO" id="GO:0003676">
    <property type="term" value="F:nucleic acid binding"/>
    <property type="evidence" value="ECO:0007669"/>
    <property type="project" value="InterPro"/>
</dbReference>
<evidence type="ECO:0000313" key="3">
    <source>
        <dbReference type="Proteomes" id="UP000507470"/>
    </source>
</evidence>
<dbReference type="EMBL" id="CACVKT020008819">
    <property type="protein sequence ID" value="CAC5417864.1"/>
    <property type="molecule type" value="Genomic_DNA"/>
</dbReference>